<reference evidence="2 3" key="1">
    <citation type="submission" date="2016-12" db="EMBL/GenBank/DDBJ databases">
        <title>Trade-off between light-utilization and light-protection in marine flavobacteria.</title>
        <authorList>
            <person name="Kumagai Y."/>
            <person name="Yoshizawa S."/>
            <person name="Kogure K."/>
            <person name="Iwasaki W."/>
        </authorList>
    </citation>
    <scope>NUCLEOTIDE SEQUENCE [LARGE SCALE GENOMIC DNA]</scope>
    <source>
        <strain evidence="2 3">NBRC 108759</strain>
    </source>
</reference>
<feature type="transmembrane region" description="Helical" evidence="1">
    <location>
        <begin position="78"/>
        <end position="97"/>
    </location>
</feature>
<feature type="transmembrane region" description="Helical" evidence="1">
    <location>
        <begin position="126"/>
        <end position="148"/>
    </location>
</feature>
<dbReference type="EMBL" id="MSCN01000001">
    <property type="protein sequence ID" value="PQJ78525.1"/>
    <property type="molecule type" value="Genomic_DNA"/>
</dbReference>
<keyword evidence="1" id="KW-0472">Membrane</keyword>
<evidence type="ECO:0008006" key="4">
    <source>
        <dbReference type="Google" id="ProtNLM"/>
    </source>
</evidence>
<name>A0A2S7WLN6_9FLAO</name>
<dbReference type="RefSeq" id="WP_105015118.1">
    <property type="nucleotide sequence ID" value="NZ_MSCN01000001.1"/>
</dbReference>
<feature type="transmembrane region" description="Helical" evidence="1">
    <location>
        <begin position="168"/>
        <end position="191"/>
    </location>
</feature>
<proteinExistence type="predicted"/>
<evidence type="ECO:0000313" key="3">
    <source>
        <dbReference type="Proteomes" id="UP000238882"/>
    </source>
</evidence>
<evidence type="ECO:0000313" key="2">
    <source>
        <dbReference type="EMBL" id="PQJ78525.1"/>
    </source>
</evidence>
<feature type="transmembrane region" description="Helical" evidence="1">
    <location>
        <begin position="37"/>
        <end position="58"/>
    </location>
</feature>
<accession>A0A2S7WLN6</accession>
<comment type="caution">
    <text evidence="2">The sequence shown here is derived from an EMBL/GenBank/DDBJ whole genome shotgun (WGS) entry which is preliminary data.</text>
</comment>
<protein>
    <recommendedName>
        <fullName evidence="4">Beta-carotene 15,15'-monooxygenase</fullName>
    </recommendedName>
</protein>
<keyword evidence="1" id="KW-0812">Transmembrane</keyword>
<organism evidence="2 3">
    <name type="scientific">Polaribacter porphyrae</name>
    <dbReference type="NCBI Taxonomy" id="1137780"/>
    <lineage>
        <taxon>Bacteria</taxon>
        <taxon>Pseudomonadati</taxon>
        <taxon>Bacteroidota</taxon>
        <taxon>Flavobacteriia</taxon>
        <taxon>Flavobacteriales</taxon>
        <taxon>Flavobacteriaceae</taxon>
    </lineage>
</organism>
<dbReference type="OrthoDB" id="709028at2"/>
<keyword evidence="1" id="KW-1133">Transmembrane helix</keyword>
<dbReference type="Proteomes" id="UP000238882">
    <property type="component" value="Unassembled WGS sequence"/>
</dbReference>
<sequence>MDVLENYKKAWSKQTEVAEKVSTNEIYKMAHSKSSSIVKWIFIVGILEFIFWITINIFTPDSYSFFEIYKDLNLETLINIFTILHYIVIIGFLYLFYKNYTKISIADNTKKLIHKILRIRKTVRNYVYYNLAIIVLTSIIINIVVFSDEDKMNKFFNPENLTMSINEMITLSVISQLIALVIILALFWLFYKLVYGILLKKLNRNYKELIKLDS</sequence>
<evidence type="ECO:0000256" key="1">
    <source>
        <dbReference type="SAM" id="Phobius"/>
    </source>
</evidence>
<keyword evidence="3" id="KW-1185">Reference proteome</keyword>
<dbReference type="AlphaFoldDB" id="A0A2S7WLN6"/>
<gene>
    <name evidence="2" type="ORF">BTO18_04685</name>
</gene>